<reference evidence="1 2" key="1">
    <citation type="journal article" date="2019" name="Emerg. Microbes Infect.">
        <title>Comprehensive subspecies identification of 175 nontuberculous mycobacteria species based on 7547 genomic profiles.</title>
        <authorList>
            <person name="Matsumoto Y."/>
            <person name="Kinjo T."/>
            <person name="Motooka D."/>
            <person name="Nabeya D."/>
            <person name="Jung N."/>
            <person name="Uechi K."/>
            <person name="Horii T."/>
            <person name="Iida T."/>
            <person name="Fujita J."/>
            <person name="Nakamura S."/>
        </authorList>
    </citation>
    <scope>NUCLEOTIDE SEQUENCE [LARGE SCALE GENOMIC DNA]</scope>
    <source>
        <strain evidence="1 2">JCM 17783</strain>
    </source>
</reference>
<evidence type="ECO:0000313" key="2">
    <source>
        <dbReference type="Proteomes" id="UP000467130"/>
    </source>
</evidence>
<proteinExistence type="predicted"/>
<evidence type="ECO:0000313" key="1">
    <source>
        <dbReference type="EMBL" id="BBY20173.1"/>
    </source>
</evidence>
<gene>
    <name evidence="1" type="ORF">MSTO_03780</name>
</gene>
<dbReference type="EMBL" id="AP022587">
    <property type="protein sequence ID" value="BBY20173.1"/>
    <property type="molecule type" value="Genomic_DNA"/>
</dbReference>
<dbReference type="SUPFAM" id="SSF56112">
    <property type="entry name" value="Protein kinase-like (PK-like)"/>
    <property type="match status" value="1"/>
</dbReference>
<dbReference type="InterPro" id="IPR011009">
    <property type="entry name" value="Kinase-like_dom_sf"/>
</dbReference>
<dbReference type="KEGG" id="msto:MSTO_03780"/>
<evidence type="ECO:0008006" key="3">
    <source>
        <dbReference type="Google" id="ProtNLM"/>
    </source>
</evidence>
<sequence length="160" mass="16627">MQTQPVERPSDLTASWLTAAIGAGEVAAFETERIGTGQMSECYRVRLRYSDGAAGPESVVLKVAASDPVSRQTGLALGLYEREVRFYGDIAPRLGGPIAPCYHAAIDTSTGVFDLLLGDAVPAVVGNEIAGATIEQATIGVVELGRLHGPLLGDTSLADA</sequence>
<accession>A0A7I7Q1I9</accession>
<dbReference type="Proteomes" id="UP000467130">
    <property type="component" value="Chromosome"/>
</dbReference>
<protein>
    <recommendedName>
        <fullName evidence="3">Phosphotransferase</fullName>
    </recommendedName>
</protein>
<organism evidence="1 2">
    <name type="scientific">Mycobacterium stomatepiae</name>
    <dbReference type="NCBI Taxonomy" id="470076"/>
    <lineage>
        <taxon>Bacteria</taxon>
        <taxon>Bacillati</taxon>
        <taxon>Actinomycetota</taxon>
        <taxon>Actinomycetes</taxon>
        <taxon>Mycobacteriales</taxon>
        <taxon>Mycobacteriaceae</taxon>
        <taxon>Mycobacterium</taxon>
        <taxon>Mycobacterium simiae complex</taxon>
    </lineage>
</organism>
<name>A0A7I7Q1I9_9MYCO</name>
<keyword evidence="2" id="KW-1185">Reference proteome</keyword>
<dbReference type="AlphaFoldDB" id="A0A7I7Q1I9"/>